<dbReference type="GO" id="GO:0016747">
    <property type="term" value="F:acyltransferase activity, transferring groups other than amino-acyl groups"/>
    <property type="evidence" value="ECO:0007669"/>
    <property type="project" value="InterPro"/>
</dbReference>
<keyword evidence="2" id="KW-0687">Ribonucleoprotein</keyword>
<dbReference type="PANTHER" id="PTHR43415:SF3">
    <property type="entry name" value="GNAT-FAMILY ACETYLTRANSFERASE"/>
    <property type="match status" value="1"/>
</dbReference>
<dbReference type="GO" id="GO:0005840">
    <property type="term" value="C:ribosome"/>
    <property type="evidence" value="ECO:0007669"/>
    <property type="project" value="UniProtKB-KW"/>
</dbReference>
<keyword evidence="2" id="KW-0689">Ribosomal protein</keyword>
<evidence type="ECO:0000259" key="1">
    <source>
        <dbReference type="PROSITE" id="PS51186"/>
    </source>
</evidence>
<dbReference type="Proteomes" id="UP000095210">
    <property type="component" value="Chromosome"/>
</dbReference>
<dbReference type="InterPro" id="IPR016181">
    <property type="entry name" value="Acyl_CoA_acyltransferase"/>
</dbReference>
<accession>A0AAC9MXE2</accession>
<proteinExistence type="predicted"/>
<reference evidence="3" key="1">
    <citation type="submission" date="2016-03" db="EMBL/GenBank/DDBJ databases">
        <title>Complete genome sequence of the type strain Actinoalloteichus hymeniacidonis DSM 45092.</title>
        <authorList>
            <person name="Schaffert L."/>
            <person name="Albersmeier A."/>
            <person name="Winkler A."/>
            <person name="Kalinowski J."/>
            <person name="Zotchev S."/>
            <person name="Ruckert C."/>
        </authorList>
    </citation>
    <scope>NUCLEOTIDE SEQUENCE [LARGE SCALE GENOMIC DNA]</scope>
    <source>
        <strain evidence="3">HPA177(T) (DSM 45092(T))</strain>
    </source>
</reference>
<keyword evidence="3" id="KW-1185">Reference proteome</keyword>
<dbReference type="SUPFAM" id="SSF55729">
    <property type="entry name" value="Acyl-CoA N-acyltransferases (Nat)"/>
    <property type="match status" value="1"/>
</dbReference>
<dbReference type="PROSITE" id="PS51186">
    <property type="entry name" value="GNAT"/>
    <property type="match status" value="1"/>
</dbReference>
<protein>
    <submittedName>
        <fullName evidence="2">Acetyltransferase, ribosomal protein N-acetylase</fullName>
    </submittedName>
</protein>
<feature type="domain" description="N-acetyltransferase" evidence="1">
    <location>
        <begin position="7"/>
        <end position="171"/>
    </location>
</feature>
<evidence type="ECO:0000313" key="3">
    <source>
        <dbReference type="Proteomes" id="UP000095210"/>
    </source>
</evidence>
<dbReference type="EMBL" id="CP014859">
    <property type="protein sequence ID" value="AOS62190.1"/>
    <property type="molecule type" value="Genomic_DNA"/>
</dbReference>
<dbReference type="InterPro" id="IPR000182">
    <property type="entry name" value="GNAT_dom"/>
</dbReference>
<dbReference type="Pfam" id="PF13302">
    <property type="entry name" value="Acetyltransf_3"/>
    <property type="match status" value="1"/>
</dbReference>
<dbReference type="AlphaFoldDB" id="A0AAC9MXE2"/>
<name>A0AAC9MXE2_9PSEU</name>
<gene>
    <name evidence="2" type="ORF">TL08_06840</name>
</gene>
<dbReference type="KEGG" id="ahm:TL08_06840"/>
<dbReference type="PANTHER" id="PTHR43415">
    <property type="entry name" value="SPERMIDINE N(1)-ACETYLTRANSFERASE"/>
    <property type="match status" value="1"/>
</dbReference>
<evidence type="ECO:0000313" key="2">
    <source>
        <dbReference type="EMBL" id="AOS62190.1"/>
    </source>
</evidence>
<organism evidence="2 3">
    <name type="scientific">Actinoalloteichus hymeniacidonis</name>
    <dbReference type="NCBI Taxonomy" id="340345"/>
    <lineage>
        <taxon>Bacteria</taxon>
        <taxon>Bacillati</taxon>
        <taxon>Actinomycetota</taxon>
        <taxon>Actinomycetes</taxon>
        <taxon>Pseudonocardiales</taxon>
        <taxon>Pseudonocardiaceae</taxon>
        <taxon>Actinoalloteichus</taxon>
    </lineage>
</organism>
<dbReference type="Gene3D" id="3.40.630.30">
    <property type="match status" value="1"/>
</dbReference>
<sequence length="183" mass="20499">MSNGATVRLRPIEPAEAEAHWRWNNDPEVMRWFSTGFPVSRTRFIEGYADRPPNSFERTVLGIETVHDGRLIGLISLGDTAHEIGSADFDIYIGEKECWGKGYGTEATRLACRFGFDTMGLRRIQLWVADANAAAIAVYRKVGFVEEGRARRTLRVHGVWHDMVLMGLLDDEFAALDAVPSAD</sequence>
<dbReference type="RefSeq" id="WP_069847456.1">
    <property type="nucleotide sequence ID" value="NZ_CP014859.1"/>
</dbReference>